<dbReference type="Proteomes" id="UP000192911">
    <property type="component" value="Unassembled WGS sequence"/>
</dbReference>
<dbReference type="EMBL" id="FXAH01000008">
    <property type="protein sequence ID" value="SMF49481.1"/>
    <property type="molecule type" value="Genomic_DNA"/>
</dbReference>
<organism evidence="1 2">
    <name type="scientific">Trinickia caryophylli</name>
    <name type="common">Paraburkholderia caryophylli</name>
    <dbReference type="NCBI Taxonomy" id="28094"/>
    <lineage>
        <taxon>Bacteria</taxon>
        <taxon>Pseudomonadati</taxon>
        <taxon>Pseudomonadota</taxon>
        <taxon>Betaproteobacteria</taxon>
        <taxon>Burkholderiales</taxon>
        <taxon>Burkholderiaceae</taxon>
        <taxon>Trinickia</taxon>
    </lineage>
</organism>
<name>A0A1X7FB23_TRICW</name>
<keyword evidence="2" id="KW-1185">Reference proteome</keyword>
<dbReference type="STRING" id="28094.SAMN06295900_108161"/>
<proteinExistence type="predicted"/>
<evidence type="ECO:0008006" key="3">
    <source>
        <dbReference type="Google" id="ProtNLM"/>
    </source>
</evidence>
<evidence type="ECO:0000313" key="2">
    <source>
        <dbReference type="Proteomes" id="UP000192911"/>
    </source>
</evidence>
<dbReference type="OrthoDB" id="9034987at2"/>
<dbReference type="GeneID" id="95550326"/>
<dbReference type="RefSeq" id="WP_085228499.1">
    <property type="nucleotide sequence ID" value="NZ_BSQD01000010.1"/>
</dbReference>
<sequence>MLSLHELAALILLEAALDRGNLDLADIETLLAQELVTLEPLPCGREEPRLTSRGASMVASLTRVGRPRTDFH</sequence>
<gene>
    <name evidence="1" type="ORF">SAMN06295900_108161</name>
</gene>
<evidence type="ECO:0000313" key="1">
    <source>
        <dbReference type="EMBL" id="SMF49481.1"/>
    </source>
</evidence>
<accession>A0A1X7FB23</accession>
<dbReference type="AlphaFoldDB" id="A0A1X7FB23"/>
<protein>
    <recommendedName>
        <fullName evidence="3">Preprotein translocase subunit SecA</fullName>
    </recommendedName>
</protein>
<reference evidence="2" key="1">
    <citation type="submission" date="2017-04" db="EMBL/GenBank/DDBJ databases">
        <authorList>
            <person name="Varghese N."/>
            <person name="Submissions S."/>
        </authorList>
    </citation>
    <scope>NUCLEOTIDE SEQUENCE [LARGE SCALE GENOMIC DNA]</scope>
    <source>
        <strain evidence="2">Ballard 720</strain>
    </source>
</reference>